<dbReference type="OrthoDB" id="10316270at2759"/>
<feature type="region of interest" description="Disordered" evidence="1">
    <location>
        <begin position="352"/>
        <end position="372"/>
    </location>
</feature>
<gene>
    <name evidence="2" type="ORF">P167DRAFT_570855</name>
</gene>
<organism evidence="2 3">
    <name type="scientific">Morchella conica CCBAS932</name>
    <dbReference type="NCBI Taxonomy" id="1392247"/>
    <lineage>
        <taxon>Eukaryota</taxon>
        <taxon>Fungi</taxon>
        <taxon>Dikarya</taxon>
        <taxon>Ascomycota</taxon>
        <taxon>Pezizomycotina</taxon>
        <taxon>Pezizomycetes</taxon>
        <taxon>Pezizales</taxon>
        <taxon>Morchellaceae</taxon>
        <taxon>Morchella</taxon>
    </lineage>
</organism>
<evidence type="ECO:0000313" key="2">
    <source>
        <dbReference type="EMBL" id="RPB16144.1"/>
    </source>
</evidence>
<dbReference type="InParanoid" id="A0A3N4L009"/>
<proteinExistence type="predicted"/>
<protein>
    <submittedName>
        <fullName evidence="2">Uncharacterized protein</fullName>
    </submittedName>
</protein>
<dbReference type="Proteomes" id="UP000277580">
    <property type="component" value="Unassembled WGS sequence"/>
</dbReference>
<dbReference type="AlphaFoldDB" id="A0A3N4L009"/>
<sequence length="372" mass="43118">MASVPYHSSPKTNDHGTGVAITVGLTGSDLQDKKLQQFTSGFQRLVREYKNLPTPSTITVELESSVVIEAQDAPFSELDPTTVRQYLRRPTRLPGKGKNIGHKKEDCVLVLDFRYATETTFPAPPRVSTTYRVRNMTAVPNEWHFMLTKCPAYGFGIFIYVPGTSLRYFIDMVIDEDHTTKSYLERERECFQFPLDLIAWQLFDFFVHRIVGEKFNTERGFAPLSLCCPDQKLVRFLSRLFSNLGLSKEREIKRYRCMGIPVEYEEQHIFLPNRHPEWLRLRDLSTVLICLMCNRFFISVNLQQVTCMSCRNAPPINLGWKETGLFKCRMALQSPPLYFAKETTYQIDKRKKVSEEVEEPFNGKRLRKTPTP</sequence>
<dbReference type="EMBL" id="ML119110">
    <property type="protein sequence ID" value="RPB16144.1"/>
    <property type="molecule type" value="Genomic_DNA"/>
</dbReference>
<name>A0A3N4L009_9PEZI</name>
<evidence type="ECO:0000256" key="1">
    <source>
        <dbReference type="SAM" id="MobiDB-lite"/>
    </source>
</evidence>
<evidence type="ECO:0000313" key="3">
    <source>
        <dbReference type="Proteomes" id="UP000277580"/>
    </source>
</evidence>
<reference evidence="2 3" key="1">
    <citation type="journal article" date="2018" name="Nat. Ecol. Evol.">
        <title>Pezizomycetes genomes reveal the molecular basis of ectomycorrhizal truffle lifestyle.</title>
        <authorList>
            <person name="Murat C."/>
            <person name="Payen T."/>
            <person name="Noel B."/>
            <person name="Kuo A."/>
            <person name="Morin E."/>
            <person name="Chen J."/>
            <person name="Kohler A."/>
            <person name="Krizsan K."/>
            <person name="Balestrini R."/>
            <person name="Da Silva C."/>
            <person name="Montanini B."/>
            <person name="Hainaut M."/>
            <person name="Levati E."/>
            <person name="Barry K.W."/>
            <person name="Belfiori B."/>
            <person name="Cichocki N."/>
            <person name="Clum A."/>
            <person name="Dockter R.B."/>
            <person name="Fauchery L."/>
            <person name="Guy J."/>
            <person name="Iotti M."/>
            <person name="Le Tacon F."/>
            <person name="Lindquist E.A."/>
            <person name="Lipzen A."/>
            <person name="Malagnac F."/>
            <person name="Mello A."/>
            <person name="Molinier V."/>
            <person name="Miyauchi S."/>
            <person name="Poulain J."/>
            <person name="Riccioni C."/>
            <person name="Rubini A."/>
            <person name="Sitrit Y."/>
            <person name="Splivallo R."/>
            <person name="Traeger S."/>
            <person name="Wang M."/>
            <person name="Zifcakova L."/>
            <person name="Wipf D."/>
            <person name="Zambonelli A."/>
            <person name="Paolocci F."/>
            <person name="Nowrousian M."/>
            <person name="Ottonello S."/>
            <person name="Baldrian P."/>
            <person name="Spatafora J.W."/>
            <person name="Henrissat B."/>
            <person name="Nagy L.G."/>
            <person name="Aury J.M."/>
            <person name="Wincker P."/>
            <person name="Grigoriev I.V."/>
            <person name="Bonfante P."/>
            <person name="Martin F.M."/>
        </authorList>
    </citation>
    <scope>NUCLEOTIDE SEQUENCE [LARGE SCALE GENOMIC DNA]</scope>
    <source>
        <strain evidence="2 3">CCBAS932</strain>
    </source>
</reference>
<accession>A0A3N4L009</accession>
<keyword evidence="3" id="KW-1185">Reference proteome</keyword>